<geneLocation type="plasmid" evidence="3">
    <name>unnamed</name>
</geneLocation>
<feature type="domain" description="Amidohydrolase-related" evidence="2">
    <location>
        <begin position="41"/>
        <end position="317"/>
    </location>
</feature>
<dbReference type="Pfam" id="PF04909">
    <property type="entry name" value="Amidohydro_2"/>
    <property type="match status" value="1"/>
</dbReference>
<reference evidence="3 4" key="1">
    <citation type="submission" date="2022-03" db="EMBL/GenBank/DDBJ databases">
        <title>Pseudonocardia alaer sp. nov., a novel actinomycete isolated from reed forest soil.</title>
        <authorList>
            <person name="Wang L."/>
        </authorList>
    </citation>
    <scope>NUCLEOTIDE SEQUENCE [LARGE SCALE GENOMIC DNA]</scope>
    <source>
        <strain evidence="3 4">Y-16303</strain>
        <plasmid evidence="3">unnamed</plasmid>
    </source>
</reference>
<sequence>MRRVALEEACWFNQLTTPWRFTTRPLSRPKILDRYVSRLADFTEFRLPEMDLNGIDVQVLSLGAPGLQTQPDTDVAVRDARLANDLLAETVGRHPTRFAGLAAVALQDPDVAAAELRRAVHELGLCGVLVNDHTLGHYLDEERYGGFWAALEELDVPLYLHPGVEPEWSMLDGYPELNGATFSWAASTGGHALRLVYGGVFDRFPRATVILGHMGEFLPYQLTRFDSRYRFFGENRRLERRPSEYFGENIKITTSGVFSHAALIAAIQAIGVDNVMFSIDYPFESTEEAVRFLDSAPLSPTDLRRLAHGNADRLLRLPCPTSNA</sequence>
<evidence type="ECO:0000259" key="2">
    <source>
        <dbReference type="Pfam" id="PF04909"/>
    </source>
</evidence>
<organism evidence="3 4">
    <name type="scientific">Pseudonocardia alaniniphila</name>
    <dbReference type="NCBI Taxonomy" id="75291"/>
    <lineage>
        <taxon>Bacteria</taxon>
        <taxon>Bacillati</taxon>
        <taxon>Actinomycetota</taxon>
        <taxon>Actinomycetes</taxon>
        <taxon>Pseudonocardiales</taxon>
        <taxon>Pseudonocardiaceae</taxon>
        <taxon>Pseudonocardia</taxon>
    </lineage>
</organism>
<keyword evidence="3" id="KW-0614">Plasmid</keyword>
<dbReference type="RefSeq" id="WP_241034535.1">
    <property type="nucleotide sequence ID" value="NZ_BAAAJF010000034.1"/>
</dbReference>
<protein>
    <submittedName>
        <fullName evidence="3">Amidohydrolase family protein</fullName>
    </submittedName>
</protein>
<dbReference type="InterPro" id="IPR006680">
    <property type="entry name" value="Amidohydro-rel"/>
</dbReference>
<dbReference type="SUPFAM" id="SSF51556">
    <property type="entry name" value="Metallo-dependent hydrolases"/>
    <property type="match status" value="1"/>
</dbReference>
<dbReference type="Gene3D" id="3.20.20.140">
    <property type="entry name" value="Metal-dependent hydrolases"/>
    <property type="match status" value="1"/>
</dbReference>
<keyword evidence="4" id="KW-1185">Reference proteome</keyword>
<dbReference type="PANTHER" id="PTHR21240">
    <property type="entry name" value="2-AMINO-3-CARBOXYLMUCONATE-6-SEMIALDEHYDE DECARBOXYLASE"/>
    <property type="match status" value="1"/>
</dbReference>
<dbReference type="InterPro" id="IPR032465">
    <property type="entry name" value="ACMSD"/>
</dbReference>
<proteinExistence type="predicted"/>
<gene>
    <name evidence="3" type="ORF">MMF94_01460</name>
</gene>
<evidence type="ECO:0000313" key="4">
    <source>
        <dbReference type="Proteomes" id="UP001299970"/>
    </source>
</evidence>
<keyword evidence="1" id="KW-0456">Lyase</keyword>
<dbReference type="InterPro" id="IPR032466">
    <property type="entry name" value="Metal_Hydrolase"/>
</dbReference>
<evidence type="ECO:0000256" key="1">
    <source>
        <dbReference type="ARBA" id="ARBA00023239"/>
    </source>
</evidence>
<accession>A0ABS9T7B9</accession>
<name>A0ABS9T7B9_9PSEU</name>
<dbReference type="EMBL" id="JAKXMK010000002">
    <property type="protein sequence ID" value="MCH6164333.1"/>
    <property type="molecule type" value="Genomic_DNA"/>
</dbReference>
<dbReference type="PANTHER" id="PTHR21240:SF30">
    <property type="entry name" value="AMIDOHYDROLASE-RELATED DOMAIN-CONTAINING PROTEIN-RELATED"/>
    <property type="match status" value="1"/>
</dbReference>
<dbReference type="Proteomes" id="UP001299970">
    <property type="component" value="Unassembled WGS sequence"/>
</dbReference>
<evidence type="ECO:0000313" key="3">
    <source>
        <dbReference type="EMBL" id="MCH6164333.1"/>
    </source>
</evidence>
<comment type="caution">
    <text evidence="3">The sequence shown here is derived from an EMBL/GenBank/DDBJ whole genome shotgun (WGS) entry which is preliminary data.</text>
</comment>